<evidence type="ECO:0000256" key="1">
    <source>
        <dbReference type="SAM" id="MobiDB-lite"/>
    </source>
</evidence>
<name>A0A9W7C870_9STRA</name>
<reference evidence="4" key="1">
    <citation type="journal article" date="2023" name="Commun. Biol.">
        <title>Genome analysis of Parmales, the sister group of diatoms, reveals the evolutionary specialization of diatoms from phago-mixotrophs to photoautotrophs.</title>
        <authorList>
            <person name="Ban H."/>
            <person name="Sato S."/>
            <person name="Yoshikawa S."/>
            <person name="Yamada K."/>
            <person name="Nakamura Y."/>
            <person name="Ichinomiya M."/>
            <person name="Sato N."/>
            <person name="Blanc-Mathieu R."/>
            <person name="Endo H."/>
            <person name="Kuwata A."/>
            <person name="Ogata H."/>
        </authorList>
    </citation>
    <scope>NUCLEOTIDE SEQUENCE [LARGE SCALE GENOMIC DNA]</scope>
    <source>
        <strain evidence="4">NIES 3700</strain>
    </source>
</reference>
<comment type="caution">
    <text evidence="3">The sequence shown here is derived from an EMBL/GenBank/DDBJ whole genome shotgun (WGS) entry which is preliminary data.</text>
</comment>
<dbReference type="Proteomes" id="UP001165122">
    <property type="component" value="Unassembled WGS sequence"/>
</dbReference>
<feature type="compositionally biased region" description="Basic and acidic residues" evidence="1">
    <location>
        <begin position="153"/>
        <end position="166"/>
    </location>
</feature>
<keyword evidence="2" id="KW-0732">Signal</keyword>
<proteinExistence type="predicted"/>
<organism evidence="3 4">
    <name type="scientific">Triparma laevis f. longispina</name>
    <dbReference type="NCBI Taxonomy" id="1714387"/>
    <lineage>
        <taxon>Eukaryota</taxon>
        <taxon>Sar</taxon>
        <taxon>Stramenopiles</taxon>
        <taxon>Ochrophyta</taxon>
        <taxon>Bolidophyceae</taxon>
        <taxon>Parmales</taxon>
        <taxon>Triparmaceae</taxon>
        <taxon>Triparma</taxon>
    </lineage>
</organism>
<dbReference type="Pfam" id="PF11360">
    <property type="entry name" value="DUF3110"/>
    <property type="match status" value="1"/>
</dbReference>
<dbReference type="EMBL" id="BRXW01000034">
    <property type="protein sequence ID" value="GMI01446.1"/>
    <property type="molecule type" value="Genomic_DNA"/>
</dbReference>
<dbReference type="OrthoDB" id="187941at2759"/>
<evidence type="ECO:0000313" key="3">
    <source>
        <dbReference type="EMBL" id="GMI01446.1"/>
    </source>
</evidence>
<keyword evidence="4" id="KW-1185">Reference proteome</keyword>
<dbReference type="InterPro" id="IPR021503">
    <property type="entry name" value="DUF3110"/>
</dbReference>
<evidence type="ECO:0000313" key="4">
    <source>
        <dbReference type="Proteomes" id="UP001165122"/>
    </source>
</evidence>
<feature type="chain" id="PRO_5040757345" evidence="2">
    <location>
        <begin position="20"/>
        <end position="211"/>
    </location>
</feature>
<feature type="signal peptide" evidence="2">
    <location>
        <begin position="1"/>
        <end position="19"/>
    </location>
</feature>
<feature type="region of interest" description="Disordered" evidence="1">
    <location>
        <begin position="147"/>
        <end position="185"/>
    </location>
</feature>
<evidence type="ECO:0000256" key="2">
    <source>
        <dbReference type="SAM" id="SignalP"/>
    </source>
</evidence>
<sequence>MLGFQVLLILIIALMPSRSFRPPLAAFRVFGTVLKASDADSFDVLRKRIADVQETAGESPKLRDCYCVMFNPRSDDEGIHTIEVPAGSGNNVLLAFEEKVDCVRFALVLEAQGFFNPCVEKLMFEEVEAFCSGGPNVSLQVVRAGEGLTPPETNKENVDFTPKDPSDSSGSSRRPRTVDDDLSSLGELRASLDRSFRLSDDNEDNEDDNFG</sequence>
<dbReference type="AlphaFoldDB" id="A0A9W7C870"/>
<protein>
    <submittedName>
        <fullName evidence="3">Uncharacterized protein</fullName>
    </submittedName>
</protein>
<gene>
    <name evidence="3" type="ORF">TrLO_g4919</name>
</gene>
<accession>A0A9W7C870</accession>